<dbReference type="EMBL" id="BRVP01000010">
    <property type="protein sequence ID" value="GLB52613.1"/>
    <property type="molecule type" value="Genomic_DNA"/>
</dbReference>
<keyword evidence="1" id="KW-0732">Signal</keyword>
<protein>
    <submittedName>
        <fullName evidence="2">Uncharacterized protein</fullName>
    </submittedName>
</protein>
<organism evidence="2 3">
    <name type="scientific">Neptunitalea chrysea</name>
    <dbReference type="NCBI Taxonomy" id="1647581"/>
    <lineage>
        <taxon>Bacteria</taxon>
        <taxon>Pseudomonadati</taxon>
        <taxon>Bacteroidota</taxon>
        <taxon>Flavobacteriia</taxon>
        <taxon>Flavobacteriales</taxon>
        <taxon>Flavobacteriaceae</taxon>
        <taxon>Neptunitalea</taxon>
    </lineage>
</organism>
<evidence type="ECO:0000313" key="3">
    <source>
        <dbReference type="Proteomes" id="UP001143545"/>
    </source>
</evidence>
<evidence type="ECO:0000313" key="2">
    <source>
        <dbReference type="EMBL" id="GLB52613.1"/>
    </source>
</evidence>
<gene>
    <name evidence="2" type="ORF">NBRC110019_16530</name>
</gene>
<feature type="chain" id="PRO_5040874619" evidence="1">
    <location>
        <begin position="25"/>
        <end position="326"/>
    </location>
</feature>
<dbReference type="PROSITE" id="PS51257">
    <property type="entry name" value="PROKAR_LIPOPROTEIN"/>
    <property type="match status" value="1"/>
</dbReference>
<dbReference type="AlphaFoldDB" id="A0A9W6EW93"/>
<feature type="signal peptide" evidence="1">
    <location>
        <begin position="1"/>
        <end position="24"/>
    </location>
</feature>
<dbReference type="RefSeq" id="WP_281754007.1">
    <property type="nucleotide sequence ID" value="NZ_BRVP01000010.1"/>
</dbReference>
<reference evidence="2" key="1">
    <citation type="submission" date="2022-07" db="EMBL/GenBank/DDBJ databases">
        <title>Taxonomy of Novel Oxalotrophic and Methylotrophic Bacteria.</title>
        <authorList>
            <person name="Sahin N."/>
            <person name="Tani A."/>
        </authorList>
    </citation>
    <scope>NUCLEOTIDE SEQUENCE</scope>
    <source>
        <strain evidence="2">AM327</strain>
    </source>
</reference>
<sequence length="326" mass="37321">MKFLKIFAFSATFFLLLFIGCTGAEKTARDAEINEELKAVISKLDNKVIGSLLSNDRGLVEIFMTNEFKEASKGAIDTLYKDFQIAGIKPDHKVFTQYYIIKKETDSLKVTSKDAGVNTYSLSVYMPFKENFMSLLLVDNGKDYFLLINGYGKVDGEWKLNTMHFGEYTIGYKTAIEWYEKSLKEHNEGYLLDAVNSLLLSSRVAYPGGSIWEYSKAPEIKAFYTKTLQEANKTYKFPIVIDTLETEPRIINISLKRLDNEYYPVIKYYTSVDLNDSIKATNENTAMHNVMESICKGITKDSKYVYYIAINNKGSFKKKEFVKEPN</sequence>
<keyword evidence="3" id="KW-1185">Reference proteome</keyword>
<dbReference type="Proteomes" id="UP001143545">
    <property type="component" value="Unassembled WGS sequence"/>
</dbReference>
<accession>A0A9W6EW93</accession>
<evidence type="ECO:0000256" key="1">
    <source>
        <dbReference type="SAM" id="SignalP"/>
    </source>
</evidence>
<comment type="caution">
    <text evidence="2">The sequence shown here is derived from an EMBL/GenBank/DDBJ whole genome shotgun (WGS) entry which is preliminary data.</text>
</comment>
<proteinExistence type="predicted"/>
<name>A0A9W6EW93_9FLAO</name>